<accession>A0A952FHP7</accession>
<dbReference type="Gene3D" id="3.10.50.40">
    <property type="match status" value="1"/>
</dbReference>
<feature type="domain" description="PpiC" evidence="11">
    <location>
        <begin position="158"/>
        <end position="249"/>
    </location>
</feature>
<dbReference type="InterPro" id="IPR023058">
    <property type="entry name" value="PPIase_PpiC_CS"/>
</dbReference>
<evidence type="ECO:0000256" key="4">
    <source>
        <dbReference type="ARBA" id="ARBA00018370"/>
    </source>
</evidence>
<comment type="similarity">
    <text evidence="2">Belongs to the PpiC/parvulin rotamase family.</text>
</comment>
<evidence type="ECO:0000256" key="7">
    <source>
        <dbReference type="ARBA" id="ARBA00031484"/>
    </source>
</evidence>
<reference evidence="12" key="1">
    <citation type="submission" date="2020-06" db="EMBL/GenBank/DDBJ databases">
        <title>Stable isotope informed genome-resolved metagenomics uncovers potential trophic interactions in rhizosphere soil.</title>
        <authorList>
            <person name="Starr E.P."/>
            <person name="Shi S."/>
            <person name="Blazewicz S.J."/>
            <person name="Koch B.J."/>
            <person name="Probst A.J."/>
            <person name="Hungate B.A."/>
            <person name="Pett-Ridge J."/>
            <person name="Firestone M.K."/>
            <person name="Banfield J.F."/>
        </authorList>
    </citation>
    <scope>NUCLEOTIDE SEQUENCE</scope>
    <source>
        <strain evidence="12">YM_69_17</strain>
    </source>
</reference>
<comment type="catalytic activity">
    <reaction evidence="1">
        <text>[protein]-peptidylproline (omega=180) = [protein]-peptidylproline (omega=0)</text>
        <dbReference type="Rhea" id="RHEA:16237"/>
        <dbReference type="Rhea" id="RHEA-COMP:10747"/>
        <dbReference type="Rhea" id="RHEA-COMP:10748"/>
        <dbReference type="ChEBI" id="CHEBI:83833"/>
        <dbReference type="ChEBI" id="CHEBI:83834"/>
        <dbReference type="EC" id="5.2.1.8"/>
    </reaction>
</comment>
<dbReference type="PROSITE" id="PS01096">
    <property type="entry name" value="PPIC_PPIASE_1"/>
    <property type="match status" value="1"/>
</dbReference>
<gene>
    <name evidence="12" type="ORF">JF625_08170</name>
</gene>
<dbReference type="SUPFAM" id="SSF54534">
    <property type="entry name" value="FKBP-like"/>
    <property type="match status" value="1"/>
</dbReference>
<protein>
    <recommendedName>
        <fullName evidence="4">Parvulin-like PPIase</fullName>
        <ecNumber evidence="3">5.2.1.8</ecNumber>
    </recommendedName>
    <alternativeName>
        <fullName evidence="6">Peptidyl-prolyl cis-trans isomerase plp</fullName>
    </alternativeName>
    <alternativeName>
        <fullName evidence="7">Rotamase plp</fullName>
    </alternativeName>
</protein>
<dbReference type="InterPro" id="IPR046357">
    <property type="entry name" value="PPIase_dom_sf"/>
</dbReference>
<dbReference type="PANTHER" id="PTHR47245">
    <property type="entry name" value="PEPTIDYLPROLYL ISOMERASE"/>
    <property type="match status" value="1"/>
</dbReference>
<feature type="chain" id="PRO_5036682826" description="Parvulin-like PPIase" evidence="10">
    <location>
        <begin position="25"/>
        <end position="328"/>
    </location>
</feature>
<feature type="compositionally biased region" description="Low complexity" evidence="9">
    <location>
        <begin position="303"/>
        <end position="319"/>
    </location>
</feature>
<dbReference type="Pfam" id="PF13616">
    <property type="entry name" value="Rotamase_3"/>
    <property type="match status" value="1"/>
</dbReference>
<feature type="region of interest" description="Disordered" evidence="9">
    <location>
        <begin position="291"/>
        <end position="328"/>
    </location>
</feature>
<evidence type="ECO:0000256" key="10">
    <source>
        <dbReference type="SAM" id="SignalP"/>
    </source>
</evidence>
<evidence type="ECO:0000256" key="3">
    <source>
        <dbReference type="ARBA" id="ARBA00013194"/>
    </source>
</evidence>
<proteinExistence type="inferred from homology"/>
<evidence type="ECO:0000313" key="12">
    <source>
        <dbReference type="EMBL" id="MBW8725112.1"/>
    </source>
</evidence>
<name>A0A952FHP7_9PROT</name>
<evidence type="ECO:0000256" key="8">
    <source>
        <dbReference type="PROSITE-ProRule" id="PRU00278"/>
    </source>
</evidence>
<organism evidence="12 13">
    <name type="scientific">Inquilinus limosus</name>
    <dbReference type="NCBI Taxonomy" id="171674"/>
    <lineage>
        <taxon>Bacteria</taxon>
        <taxon>Pseudomonadati</taxon>
        <taxon>Pseudomonadota</taxon>
        <taxon>Alphaproteobacteria</taxon>
        <taxon>Rhodospirillales</taxon>
        <taxon>Rhodospirillaceae</taxon>
        <taxon>Inquilinus</taxon>
    </lineage>
</organism>
<dbReference type="Proteomes" id="UP000700706">
    <property type="component" value="Unassembled WGS sequence"/>
</dbReference>
<evidence type="ECO:0000256" key="1">
    <source>
        <dbReference type="ARBA" id="ARBA00000971"/>
    </source>
</evidence>
<feature type="signal peptide" evidence="10">
    <location>
        <begin position="1"/>
        <end position="24"/>
    </location>
</feature>
<dbReference type="InterPro" id="IPR050245">
    <property type="entry name" value="PrsA_foldase"/>
</dbReference>
<sequence length="328" mass="34731">MSSLALRLLAGAAALTLLAGPVLAQDATKPAEAPAAAPAAAGDQAGKPDDPVAATVNGQPILRSEVLEAINSLPQQYRQMPVEMLVPLMAEQVATARLVAQKGVDAGLQNDPEVKARLETAERRIVQDVWLQRQIKAKVTDQAIQDAYKKYLADNPAQDQVKARHILVDSEDKAKDLIKKLEGGAKFEELANANTTDPSGKDSGGDLGWFAKDQMVPEFADAAFKLEKGKYTTAPVKTQFGWHVILVEDKRTLPQPTLDEVKPQLEEQLSQQLVPQIIAEVKQGAQIVVMGQDGKPLPPPSTEAPGAAPGAPAATDPAAPAAPPAPAK</sequence>
<dbReference type="PANTHER" id="PTHR47245:SF2">
    <property type="entry name" value="PEPTIDYL-PROLYL CIS-TRANS ISOMERASE HP_0175-RELATED"/>
    <property type="match status" value="1"/>
</dbReference>
<feature type="region of interest" description="Disordered" evidence="9">
    <location>
        <begin position="29"/>
        <end position="55"/>
    </location>
</feature>
<keyword evidence="8 12" id="KW-0413">Isomerase</keyword>
<dbReference type="InterPro" id="IPR000297">
    <property type="entry name" value="PPIase_PpiC"/>
</dbReference>
<dbReference type="EC" id="5.2.1.8" evidence="3"/>
<evidence type="ECO:0000256" key="5">
    <source>
        <dbReference type="ARBA" id="ARBA00023110"/>
    </source>
</evidence>
<comment type="caution">
    <text evidence="12">The sequence shown here is derived from an EMBL/GenBank/DDBJ whole genome shotgun (WGS) entry which is preliminary data.</text>
</comment>
<evidence type="ECO:0000256" key="6">
    <source>
        <dbReference type="ARBA" id="ARBA00030642"/>
    </source>
</evidence>
<evidence type="ECO:0000256" key="2">
    <source>
        <dbReference type="ARBA" id="ARBA00007656"/>
    </source>
</evidence>
<dbReference type="EMBL" id="JAEKLZ010000160">
    <property type="protein sequence ID" value="MBW8725112.1"/>
    <property type="molecule type" value="Genomic_DNA"/>
</dbReference>
<evidence type="ECO:0000259" key="11">
    <source>
        <dbReference type="PROSITE" id="PS50198"/>
    </source>
</evidence>
<dbReference type="PROSITE" id="PS50198">
    <property type="entry name" value="PPIC_PPIASE_2"/>
    <property type="match status" value="1"/>
</dbReference>
<feature type="compositionally biased region" description="Low complexity" evidence="9">
    <location>
        <begin position="29"/>
        <end position="45"/>
    </location>
</feature>
<evidence type="ECO:0000313" key="13">
    <source>
        <dbReference type="Proteomes" id="UP000700706"/>
    </source>
</evidence>
<keyword evidence="5 8" id="KW-0697">Rotamase</keyword>
<evidence type="ECO:0000256" key="9">
    <source>
        <dbReference type="SAM" id="MobiDB-lite"/>
    </source>
</evidence>
<dbReference type="AlphaFoldDB" id="A0A952FHP7"/>
<keyword evidence="10" id="KW-0732">Signal</keyword>
<dbReference type="GO" id="GO:0003755">
    <property type="term" value="F:peptidyl-prolyl cis-trans isomerase activity"/>
    <property type="evidence" value="ECO:0007669"/>
    <property type="project" value="UniProtKB-KW"/>
</dbReference>